<proteinExistence type="predicted"/>
<dbReference type="AlphaFoldDB" id="A0A382MD09"/>
<reference evidence="1" key="1">
    <citation type="submission" date="2018-05" db="EMBL/GenBank/DDBJ databases">
        <authorList>
            <person name="Lanie J.A."/>
            <person name="Ng W.-L."/>
            <person name="Kazmierczak K.M."/>
            <person name="Andrzejewski T.M."/>
            <person name="Davidsen T.M."/>
            <person name="Wayne K.J."/>
            <person name="Tettelin H."/>
            <person name="Glass J.I."/>
            <person name="Rusch D."/>
            <person name="Podicherti R."/>
            <person name="Tsui H.-C.T."/>
            <person name="Winkler M.E."/>
        </authorList>
    </citation>
    <scope>NUCLEOTIDE SEQUENCE</scope>
</reference>
<feature type="non-terminal residue" evidence="1">
    <location>
        <position position="387"/>
    </location>
</feature>
<feature type="non-terminal residue" evidence="1">
    <location>
        <position position="1"/>
    </location>
</feature>
<organism evidence="1">
    <name type="scientific">marine metagenome</name>
    <dbReference type="NCBI Taxonomy" id="408172"/>
    <lineage>
        <taxon>unclassified sequences</taxon>
        <taxon>metagenomes</taxon>
        <taxon>ecological metagenomes</taxon>
    </lineage>
</organism>
<evidence type="ECO:0000313" key="1">
    <source>
        <dbReference type="EMBL" id="SVC45597.1"/>
    </source>
</evidence>
<gene>
    <name evidence="1" type="ORF">METZ01_LOCUS298451</name>
</gene>
<dbReference type="EMBL" id="UINC01092212">
    <property type="protein sequence ID" value="SVC45597.1"/>
    <property type="molecule type" value="Genomic_DNA"/>
</dbReference>
<sequence>TNKTDRVRNILYCRPKTLKFTVTGLKPNTKHYVFFDNTDVFKYSGPLAKQYASDHSAWTDTSYADVDTGDSVDITPNRPSPNQGTHLLSNAKGELKGFFMIPDHVGSTNKDVPKFPTGGCEILVTSNAKNEKGIVFSFAKDTYTAIGDTIVTESQVTSTKRGKIATTYNDNVVNSTRSISAGLFYAFGDGQGQNILSNGTWMYYLQGYSGLVTLPGGDVVNVDTQIQDYLNKGILEQNGNFIRVTKKYQTASPGKYLRDILGTMGLAISQKSAFYQTFHIERASGWFAASIALYFTTKGKVDPVTISIVTTKEGMPSLTQLPYSIVTLSPDEVNADATGNTYTNITFPSPVYLKGGEKYAIRIKSKGDAYKVKTGKENIGERKNPMV</sequence>
<name>A0A382MD09_9ZZZZ</name>
<accession>A0A382MD09</accession>
<protein>
    <submittedName>
        <fullName evidence="1">Uncharacterized protein</fullName>
    </submittedName>
</protein>